<dbReference type="PANTHER" id="PTHR46931">
    <property type="entry name" value="CRIB DOMAIN-CONTAINING PROTEIN RIC2"/>
    <property type="match status" value="1"/>
</dbReference>
<evidence type="ECO:0000313" key="2">
    <source>
        <dbReference type="EMBL" id="KAK1307311.1"/>
    </source>
</evidence>
<organism evidence="2 3">
    <name type="scientific">Acorus calamus</name>
    <name type="common">Sweet flag</name>
    <dbReference type="NCBI Taxonomy" id="4465"/>
    <lineage>
        <taxon>Eukaryota</taxon>
        <taxon>Viridiplantae</taxon>
        <taxon>Streptophyta</taxon>
        <taxon>Embryophyta</taxon>
        <taxon>Tracheophyta</taxon>
        <taxon>Spermatophyta</taxon>
        <taxon>Magnoliopsida</taxon>
        <taxon>Liliopsida</taxon>
        <taxon>Acoraceae</taxon>
        <taxon>Acorus</taxon>
    </lineage>
</organism>
<protein>
    <recommendedName>
        <fullName evidence="1">CRIB domain-containing protein</fullName>
    </recommendedName>
</protein>
<evidence type="ECO:0000259" key="1">
    <source>
        <dbReference type="PROSITE" id="PS50108"/>
    </source>
</evidence>
<dbReference type="EMBL" id="JAUJYO010000010">
    <property type="protein sequence ID" value="KAK1307311.1"/>
    <property type="molecule type" value="Genomic_DNA"/>
</dbReference>
<name>A0AAV9E148_ACOCL</name>
<dbReference type="InterPro" id="IPR044509">
    <property type="entry name" value="RIC2/4"/>
</dbReference>
<dbReference type="PANTHER" id="PTHR46931:SF14">
    <property type="entry name" value="CRIB DOMAIN-CONTAINING PROTEIN RIC2"/>
    <property type="match status" value="1"/>
</dbReference>
<dbReference type="InterPro" id="IPR000095">
    <property type="entry name" value="CRIB_dom"/>
</dbReference>
<dbReference type="Pfam" id="PF00786">
    <property type="entry name" value="PBD"/>
    <property type="match status" value="1"/>
</dbReference>
<proteinExistence type="predicted"/>
<gene>
    <name evidence="2" type="ORF">QJS10_CPA10g01530</name>
</gene>
<sequence>MKNSTGFFAIERLQKLIRGFKNISHLFYKDDDDEDDEEMEMEIGLPTDVDHVAHIGWDTPNIRSLISGWDRSIEALPFGRLELKQATET</sequence>
<feature type="domain" description="CRIB" evidence="1">
    <location>
        <begin position="43"/>
        <end position="56"/>
    </location>
</feature>
<reference evidence="2" key="1">
    <citation type="journal article" date="2023" name="Nat. Commun.">
        <title>Diploid and tetraploid genomes of Acorus and the evolution of monocots.</title>
        <authorList>
            <person name="Ma L."/>
            <person name="Liu K.W."/>
            <person name="Li Z."/>
            <person name="Hsiao Y.Y."/>
            <person name="Qi Y."/>
            <person name="Fu T."/>
            <person name="Tang G.D."/>
            <person name="Zhang D."/>
            <person name="Sun W.H."/>
            <person name="Liu D.K."/>
            <person name="Li Y."/>
            <person name="Chen G.Z."/>
            <person name="Liu X.D."/>
            <person name="Liao X.Y."/>
            <person name="Jiang Y.T."/>
            <person name="Yu X."/>
            <person name="Hao Y."/>
            <person name="Huang J."/>
            <person name="Zhao X.W."/>
            <person name="Ke S."/>
            <person name="Chen Y.Y."/>
            <person name="Wu W.L."/>
            <person name="Hsu J.L."/>
            <person name="Lin Y.F."/>
            <person name="Huang M.D."/>
            <person name="Li C.Y."/>
            <person name="Huang L."/>
            <person name="Wang Z.W."/>
            <person name="Zhao X."/>
            <person name="Zhong W.Y."/>
            <person name="Peng D.H."/>
            <person name="Ahmad S."/>
            <person name="Lan S."/>
            <person name="Zhang J.S."/>
            <person name="Tsai W.C."/>
            <person name="Van de Peer Y."/>
            <person name="Liu Z.J."/>
        </authorList>
    </citation>
    <scope>NUCLEOTIDE SEQUENCE</scope>
    <source>
        <strain evidence="2">CP</strain>
    </source>
</reference>
<dbReference type="CDD" id="cd00132">
    <property type="entry name" value="CRIB"/>
    <property type="match status" value="1"/>
</dbReference>
<evidence type="ECO:0000313" key="3">
    <source>
        <dbReference type="Proteomes" id="UP001180020"/>
    </source>
</evidence>
<reference evidence="2" key="2">
    <citation type="submission" date="2023-06" db="EMBL/GenBank/DDBJ databases">
        <authorList>
            <person name="Ma L."/>
            <person name="Liu K.-W."/>
            <person name="Li Z."/>
            <person name="Hsiao Y.-Y."/>
            <person name="Qi Y."/>
            <person name="Fu T."/>
            <person name="Tang G."/>
            <person name="Zhang D."/>
            <person name="Sun W.-H."/>
            <person name="Liu D.-K."/>
            <person name="Li Y."/>
            <person name="Chen G.-Z."/>
            <person name="Liu X.-D."/>
            <person name="Liao X.-Y."/>
            <person name="Jiang Y.-T."/>
            <person name="Yu X."/>
            <person name="Hao Y."/>
            <person name="Huang J."/>
            <person name="Zhao X.-W."/>
            <person name="Ke S."/>
            <person name="Chen Y.-Y."/>
            <person name="Wu W.-L."/>
            <person name="Hsu J.-L."/>
            <person name="Lin Y.-F."/>
            <person name="Huang M.-D."/>
            <person name="Li C.-Y."/>
            <person name="Huang L."/>
            <person name="Wang Z.-W."/>
            <person name="Zhao X."/>
            <person name="Zhong W.-Y."/>
            <person name="Peng D.-H."/>
            <person name="Ahmad S."/>
            <person name="Lan S."/>
            <person name="Zhang J.-S."/>
            <person name="Tsai W.-C."/>
            <person name="Van De Peer Y."/>
            <person name="Liu Z.-J."/>
        </authorList>
    </citation>
    <scope>NUCLEOTIDE SEQUENCE</scope>
    <source>
        <strain evidence="2">CP</strain>
        <tissue evidence="2">Leaves</tissue>
    </source>
</reference>
<accession>A0AAV9E148</accession>
<dbReference type="Gene3D" id="3.90.810.10">
    <property type="entry name" value="CRIB domain"/>
    <property type="match status" value="1"/>
</dbReference>
<keyword evidence="3" id="KW-1185">Reference proteome</keyword>
<comment type="caution">
    <text evidence="2">The sequence shown here is derived from an EMBL/GenBank/DDBJ whole genome shotgun (WGS) entry which is preliminary data.</text>
</comment>
<dbReference type="Proteomes" id="UP001180020">
    <property type="component" value="Unassembled WGS sequence"/>
</dbReference>
<dbReference type="InterPro" id="IPR036936">
    <property type="entry name" value="CRIB_dom_sf"/>
</dbReference>
<dbReference type="AlphaFoldDB" id="A0AAV9E148"/>
<dbReference type="PROSITE" id="PS50108">
    <property type="entry name" value="CRIB"/>
    <property type="match status" value="1"/>
</dbReference>